<keyword evidence="7" id="KW-1185">Reference proteome</keyword>
<dbReference type="GO" id="GO:0051539">
    <property type="term" value="F:4 iron, 4 sulfur cluster binding"/>
    <property type="evidence" value="ECO:0007669"/>
    <property type="project" value="UniProtKB-KW"/>
</dbReference>
<evidence type="ECO:0000313" key="7">
    <source>
        <dbReference type="Proteomes" id="UP000057981"/>
    </source>
</evidence>
<dbReference type="GO" id="GO:0016491">
    <property type="term" value="F:oxidoreductase activity"/>
    <property type="evidence" value="ECO:0007669"/>
    <property type="project" value="UniProtKB-KW"/>
</dbReference>
<dbReference type="PATRIC" id="fig|1736674.3.peg.989"/>
<dbReference type="EMBL" id="CP012898">
    <property type="protein sequence ID" value="ALJ04500.1"/>
    <property type="molecule type" value="Genomic_DNA"/>
</dbReference>
<dbReference type="InterPro" id="IPR039650">
    <property type="entry name" value="HdrA-like"/>
</dbReference>
<evidence type="ECO:0000256" key="2">
    <source>
        <dbReference type="ARBA" id="ARBA00022723"/>
    </source>
</evidence>
<dbReference type="OrthoDB" id="9780658at2"/>
<keyword evidence="5" id="KW-0411">Iron-sulfur</keyword>
<protein>
    <submittedName>
        <fullName evidence="6">Fumarate reductase</fullName>
    </submittedName>
</protein>
<keyword evidence="3" id="KW-0560">Oxidoreductase</keyword>
<dbReference type="KEGG" id="ahz:APS56_04810"/>
<keyword evidence="2" id="KW-0479">Metal-binding</keyword>
<evidence type="ECO:0000313" key="6">
    <source>
        <dbReference type="EMBL" id="ALJ04500.1"/>
    </source>
</evidence>
<dbReference type="STRING" id="1736674.APS56_04810"/>
<sequence length="759" mass="84624">MIIKDFDINTRSNKTVVINSELVVVGGGMAGVCSAISAAREGISVTLVQDRPVLGGNASSEVRLWILGATSHMGNNNRWAREGGIIDEILVENMYRNKEGNTLIFDTILLEKVTNEKNITLLLNTSVYEVSKSNSTTISEIAAFCSQNSTTYRIIGHLFCDTSGDGIVAFQAGAAFRMGAETVKEFGEKFAPDVAFGELLGHSIYFYSKDAGRPIKYVAPEFALKDITKIPRYKDISSTSQGCRLWWLEYGGRKDTTHESEDIKWELWKVVYGVWDYIKNSGNFPDAENLTLEWVGTIPGKRESRRFEGLYMMKQQDVIEQRLFDDAVSFGGWAVDLHPADGVYDSKPGCTQYHSKGIYQIPLRSLISKNISNLFIGGRIMSATHVAFGTTRVMATTAHSGQSIGYGAAQCIKNKILPSDLIEKNQITQLQQTLSLNGQSIPGVAINQDTNLVNKAMISTSSTLKFSHLKPDGAWVVLDKGTAQLIPLIAGIKYSYSFQFSSKKVTAVQVQLRICKNTGHYTPDVILESKEIQLAVGVQEVEFSFNTTLETNQYAFITFLKNEDVSIRTSEQRITGILSLFNGKNKAVNNNGMQTPPSNIGIDTFEFWIPQRRPQGHNLAFSISPALDIYGKDNLCNGFVRPYLGTNAWAANLNDEKPKITLKWETVQSIKSIKLFFDTDFDHPMESSLYGHPESVMPFCVRHFKIKDQLGKVIFEEVENHQTIVSVLLSKTINTNMLTIEFYSNKKNIPVSLFEIFIT</sequence>
<dbReference type="Gene3D" id="3.50.50.60">
    <property type="entry name" value="FAD/NAD(P)-binding domain"/>
    <property type="match status" value="1"/>
</dbReference>
<gene>
    <name evidence="6" type="ORF">APS56_04810</name>
</gene>
<dbReference type="GO" id="GO:0046872">
    <property type="term" value="F:metal ion binding"/>
    <property type="evidence" value="ECO:0007669"/>
    <property type="project" value="UniProtKB-KW"/>
</dbReference>
<evidence type="ECO:0000256" key="4">
    <source>
        <dbReference type="ARBA" id="ARBA00023004"/>
    </source>
</evidence>
<reference evidence="6 7" key="1">
    <citation type="submission" date="2015-10" db="EMBL/GenBank/DDBJ databases">
        <authorList>
            <person name="Gilbert D.G."/>
        </authorList>
    </citation>
    <scope>NUCLEOTIDE SEQUENCE [LARGE SCALE GENOMIC DNA]</scope>
    <source>
        <strain evidence="7">HZ-22</strain>
    </source>
</reference>
<evidence type="ECO:0000256" key="5">
    <source>
        <dbReference type="ARBA" id="ARBA00023014"/>
    </source>
</evidence>
<dbReference type="Proteomes" id="UP000057981">
    <property type="component" value="Chromosome"/>
</dbReference>
<dbReference type="PANTHER" id="PTHR43498">
    <property type="entry name" value="FERREDOXIN:COB-COM HETERODISULFIDE REDUCTASE SUBUNIT A"/>
    <property type="match status" value="1"/>
</dbReference>
<proteinExistence type="predicted"/>
<keyword evidence="4" id="KW-0408">Iron</keyword>
<evidence type="ECO:0000256" key="1">
    <source>
        <dbReference type="ARBA" id="ARBA00022485"/>
    </source>
</evidence>
<dbReference type="RefSeq" id="WP_054725379.1">
    <property type="nucleotide sequence ID" value="NZ_CP012898.1"/>
</dbReference>
<name>A0A0P0CNV2_9FLAO</name>
<organism evidence="6 7">
    <name type="scientific">Pseudalgibacter alginicilyticus</name>
    <dbReference type="NCBI Taxonomy" id="1736674"/>
    <lineage>
        <taxon>Bacteria</taxon>
        <taxon>Pseudomonadati</taxon>
        <taxon>Bacteroidota</taxon>
        <taxon>Flavobacteriia</taxon>
        <taxon>Flavobacteriales</taxon>
        <taxon>Flavobacteriaceae</taxon>
        <taxon>Pseudalgibacter</taxon>
    </lineage>
</organism>
<dbReference type="InterPro" id="IPR036188">
    <property type="entry name" value="FAD/NAD-bd_sf"/>
</dbReference>
<accession>A0A0P0CNV2</accession>
<dbReference type="PANTHER" id="PTHR43498:SF1">
    <property type="entry name" value="COB--COM HETERODISULFIDE REDUCTASE IRON-SULFUR SUBUNIT A"/>
    <property type="match status" value="1"/>
</dbReference>
<dbReference type="SUPFAM" id="SSF51905">
    <property type="entry name" value="FAD/NAD(P)-binding domain"/>
    <property type="match status" value="1"/>
</dbReference>
<dbReference type="AlphaFoldDB" id="A0A0P0CNV2"/>
<evidence type="ECO:0000256" key="3">
    <source>
        <dbReference type="ARBA" id="ARBA00023002"/>
    </source>
</evidence>
<keyword evidence="1" id="KW-0004">4Fe-4S</keyword>
<dbReference type="Pfam" id="PF12831">
    <property type="entry name" value="FAD_oxidored"/>
    <property type="match status" value="1"/>
</dbReference>